<name>A0AAQ3SW40_PASNO</name>
<dbReference type="Proteomes" id="UP001341281">
    <property type="component" value="Chromosome 03"/>
</dbReference>
<proteinExistence type="predicted"/>
<sequence>MAKRELLWKRRTVEPYGSTPRRRQSAAFPFQLPHDLDHKQGSDAWSAFCNEYIDFLWHPSIIMSTRNRKYESGAEKQPPFDFTPEPHIPEDDLVISAG</sequence>
<protein>
    <submittedName>
        <fullName evidence="2">Uncharacterized protein</fullName>
    </submittedName>
</protein>
<reference evidence="2 3" key="1">
    <citation type="submission" date="2024-02" db="EMBL/GenBank/DDBJ databases">
        <title>High-quality chromosome-scale genome assembly of Pensacola bahiagrass (Paspalum notatum Flugge var. saurae).</title>
        <authorList>
            <person name="Vega J.M."/>
            <person name="Podio M."/>
            <person name="Orjuela J."/>
            <person name="Siena L.A."/>
            <person name="Pessino S.C."/>
            <person name="Combes M.C."/>
            <person name="Mariac C."/>
            <person name="Albertini E."/>
            <person name="Pupilli F."/>
            <person name="Ortiz J.P.A."/>
            <person name="Leblanc O."/>
        </authorList>
    </citation>
    <scope>NUCLEOTIDE SEQUENCE [LARGE SCALE GENOMIC DNA]</scope>
    <source>
        <strain evidence="2">R1</strain>
        <tissue evidence="2">Leaf</tissue>
    </source>
</reference>
<feature type="region of interest" description="Disordered" evidence="1">
    <location>
        <begin position="69"/>
        <end position="98"/>
    </location>
</feature>
<evidence type="ECO:0000256" key="1">
    <source>
        <dbReference type="SAM" id="MobiDB-lite"/>
    </source>
</evidence>
<dbReference type="AlphaFoldDB" id="A0AAQ3SW40"/>
<gene>
    <name evidence="2" type="ORF">U9M48_011571</name>
</gene>
<feature type="non-terminal residue" evidence="2">
    <location>
        <position position="98"/>
    </location>
</feature>
<evidence type="ECO:0000313" key="3">
    <source>
        <dbReference type="Proteomes" id="UP001341281"/>
    </source>
</evidence>
<keyword evidence="3" id="KW-1185">Reference proteome</keyword>
<organism evidence="2 3">
    <name type="scientific">Paspalum notatum var. saurae</name>
    <dbReference type="NCBI Taxonomy" id="547442"/>
    <lineage>
        <taxon>Eukaryota</taxon>
        <taxon>Viridiplantae</taxon>
        <taxon>Streptophyta</taxon>
        <taxon>Embryophyta</taxon>
        <taxon>Tracheophyta</taxon>
        <taxon>Spermatophyta</taxon>
        <taxon>Magnoliopsida</taxon>
        <taxon>Liliopsida</taxon>
        <taxon>Poales</taxon>
        <taxon>Poaceae</taxon>
        <taxon>PACMAD clade</taxon>
        <taxon>Panicoideae</taxon>
        <taxon>Andropogonodae</taxon>
        <taxon>Paspaleae</taxon>
        <taxon>Paspalinae</taxon>
        <taxon>Paspalum</taxon>
    </lineage>
</organism>
<evidence type="ECO:0000313" key="2">
    <source>
        <dbReference type="EMBL" id="WVZ61747.1"/>
    </source>
</evidence>
<dbReference type="EMBL" id="CP144747">
    <property type="protein sequence ID" value="WVZ61747.1"/>
    <property type="molecule type" value="Genomic_DNA"/>
</dbReference>
<accession>A0AAQ3SW40</accession>